<organism evidence="14 15">
    <name type="scientific">Luminiphilus syltensis NOR5-1B</name>
    <dbReference type="NCBI Taxonomy" id="565045"/>
    <lineage>
        <taxon>Bacteria</taxon>
        <taxon>Pseudomonadati</taxon>
        <taxon>Pseudomonadota</taxon>
        <taxon>Gammaproteobacteria</taxon>
        <taxon>Cellvibrionales</taxon>
        <taxon>Halieaceae</taxon>
        <taxon>Luminiphilus</taxon>
    </lineage>
</organism>
<dbReference type="STRING" id="565045.NOR51B_581"/>
<feature type="domain" description="tRNA synthetases class I (E and Q) anti-codon binding" evidence="13">
    <location>
        <begin position="452"/>
        <end position="525"/>
    </location>
</feature>
<evidence type="ECO:0000256" key="10">
    <source>
        <dbReference type="RuleBase" id="RU363037"/>
    </source>
</evidence>
<dbReference type="InterPro" id="IPR020058">
    <property type="entry name" value="Glu/Gln-tRNA-synth_Ib_cat-dom"/>
</dbReference>
<feature type="binding site" evidence="9">
    <location>
        <position position="228"/>
    </location>
    <ligand>
        <name>ATP</name>
        <dbReference type="ChEBI" id="CHEBI:30616"/>
    </ligand>
</feature>
<feature type="binding site" evidence="9">
    <location>
        <begin position="38"/>
        <end position="44"/>
    </location>
    <ligand>
        <name>ATP</name>
        <dbReference type="ChEBI" id="CHEBI:30616"/>
    </ligand>
</feature>
<dbReference type="Pfam" id="PF03950">
    <property type="entry name" value="tRNA-synt_1c_C"/>
    <property type="match status" value="1"/>
</dbReference>
<dbReference type="InterPro" id="IPR050132">
    <property type="entry name" value="Gln/Glu-tRNA_Ligase"/>
</dbReference>
<dbReference type="HAMAP" id="MF_00126">
    <property type="entry name" value="Gln_tRNA_synth"/>
    <property type="match status" value="1"/>
</dbReference>
<protein>
    <recommendedName>
        <fullName evidence="9">Glutamine--tRNA ligase</fullName>
        <ecNumber evidence="9">6.1.1.18</ecNumber>
    </recommendedName>
    <alternativeName>
        <fullName evidence="9">Glutaminyl-tRNA synthetase</fullName>
        <shortName evidence="9">GlnRS</shortName>
    </alternativeName>
</protein>
<dbReference type="EC" id="6.1.1.18" evidence="9"/>
<evidence type="ECO:0000256" key="5">
    <source>
        <dbReference type="ARBA" id="ARBA00022840"/>
    </source>
</evidence>
<evidence type="ECO:0000256" key="2">
    <source>
        <dbReference type="ARBA" id="ARBA00022490"/>
    </source>
</evidence>
<keyword evidence="3 9" id="KW-0436">Ligase</keyword>
<sequence>MDTPRSNFLKTQIQADLDAGRSDCVVTRFPPEPNGFLHIGHAKSISVNFGLAAEFGGQCHLRFDDTNPEKENQIFIDAIQEDLRWLGYEWHGEVRFASSYFEQLYQWALVLIDAGNAYVCDLDAEEARAYRGTLTEPGKDSPYRGRTTAENRDLFQRMRAGEFADGACVLRAKIDMASPNINLRDPILYRVRHATHHQTGDDWPIYPTYDFAHGQEDAIEGITHSICTLEFEDHRPLYDWLIEHLPVPHRPRQIEFARLNTSYTVTSKRKLKLLVDSGTVDGWDDPRMPTVAGMRRRGYPPAAIRHFCEEVGTSRSDGMVDMAMLEHAVRGHLNETAPRAFCVLRPLKVVLTNVDETSVLRIANHPSDESLGHREVPFGPELWIDSDDFRESANKKYKRLVIGKRVRLRGAYVIEADRCDTDKAGTVTTVYCRVIENTLGEDPGDGVKPKGVIHWVASHGAATAELRLYDRLFNDANPGRAEELLSVVNTDSLATIVDAVIEESLTNAEPEQVFQFEREGYFVADRHAHSNATPVFNLTIGLRDTWGGGNG</sequence>
<dbReference type="PANTHER" id="PTHR43097">
    <property type="entry name" value="GLUTAMINE-TRNA LIGASE"/>
    <property type="match status" value="1"/>
</dbReference>
<dbReference type="InterPro" id="IPR000924">
    <property type="entry name" value="Glu/Gln-tRNA-synth"/>
</dbReference>
<dbReference type="GO" id="GO:0005829">
    <property type="term" value="C:cytosol"/>
    <property type="evidence" value="ECO:0007669"/>
    <property type="project" value="TreeGrafter"/>
</dbReference>
<evidence type="ECO:0000256" key="7">
    <source>
        <dbReference type="ARBA" id="ARBA00023146"/>
    </source>
</evidence>
<dbReference type="GO" id="GO:0005524">
    <property type="term" value="F:ATP binding"/>
    <property type="evidence" value="ECO:0007669"/>
    <property type="project" value="UniProtKB-UniRule"/>
</dbReference>
<dbReference type="Pfam" id="PF20974">
    <property type="entry name" value="tRNA-synt_1c_C2"/>
    <property type="match status" value="1"/>
</dbReference>
<dbReference type="PRINTS" id="PR00987">
    <property type="entry name" value="TRNASYNTHGLU"/>
</dbReference>
<dbReference type="Gene3D" id="3.40.50.620">
    <property type="entry name" value="HUPs"/>
    <property type="match status" value="1"/>
</dbReference>
<evidence type="ECO:0000256" key="4">
    <source>
        <dbReference type="ARBA" id="ARBA00022741"/>
    </source>
</evidence>
<evidence type="ECO:0000259" key="11">
    <source>
        <dbReference type="Pfam" id="PF00749"/>
    </source>
</evidence>
<feature type="binding site" evidence="9">
    <location>
        <position position="209"/>
    </location>
    <ligand>
        <name>L-glutamine</name>
        <dbReference type="ChEBI" id="CHEBI:58359"/>
    </ligand>
</feature>
<keyword evidence="4 9" id="KW-0547">Nucleotide-binding</keyword>
<dbReference type="Pfam" id="PF00749">
    <property type="entry name" value="tRNA-synt_1c"/>
    <property type="match status" value="1"/>
</dbReference>
<evidence type="ECO:0000256" key="3">
    <source>
        <dbReference type="ARBA" id="ARBA00022598"/>
    </source>
</evidence>
<dbReference type="PANTHER" id="PTHR43097:SF5">
    <property type="entry name" value="GLUTAMATE--TRNA LIGASE"/>
    <property type="match status" value="1"/>
</dbReference>
<feature type="short sequence motif" description="'HIGH' region" evidence="9">
    <location>
        <begin position="31"/>
        <end position="41"/>
    </location>
</feature>
<gene>
    <name evidence="9 14" type="primary">glnS</name>
    <name evidence="14" type="ORF">NOR51B_581</name>
</gene>
<dbReference type="InterPro" id="IPR020059">
    <property type="entry name" value="Glu/Gln-tRNA-synth_Ib_codon-bd"/>
</dbReference>
<evidence type="ECO:0000256" key="6">
    <source>
        <dbReference type="ARBA" id="ARBA00022917"/>
    </source>
</evidence>
<dbReference type="InterPro" id="IPR014729">
    <property type="entry name" value="Rossmann-like_a/b/a_fold"/>
</dbReference>
<evidence type="ECO:0000259" key="13">
    <source>
        <dbReference type="Pfam" id="PF20974"/>
    </source>
</evidence>
<keyword evidence="5 9" id="KW-0067">ATP-binding</keyword>
<dbReference type="GO" id="GO:0006425">
    <property type="term" value="P:glutaminyl-tRNA aminoacylation"/>
    <property type="evidence" value="ECO:0007669"/>
    <property type="project" value="UniProtKB-UniRule"/>
</dbReference>
<keyword evidence="2 9" id="KW-0963">Cytoplasm</keyword>
<dbReference type="NCBIfam" id="TIGR00440">
    <property type="entry name" value="glnS"/>
    <property type="match status" value="1"/>
</dbReference>
<feature type="domain" description="Glutamyl/glutaminyl-tRNA synthetase class Ib catalytic" evidence="11">
    <location>
        <begin position="25"/>
        <end position="329"/>
    </location>
</feature>
<proteinExistence type="inferred from homology"/>
<evidence type="ECO:0000256" key="9">
    <source>
        <dbReference type="HAMAP-Rule" id="MF_00126"/>
    </source>
</evidence>
<dbReference type="SUPFAM" id="SSF52374">
    <property type="entry name" value="Nucleotidylyl transferase"/>
    <property type="match status" value="1"/>
</dbReference>
<feature type="domain" description="Glutamyl/glutaminyl-tRNA synthetase class Ib anti-codon binding" evidence="12">
    <location>
        <begin position="337"/>
        <end position="434"/>
    </location>
</feature>
<comment type="subunit">
    <text evidence="9">Monomer.</text>
</comment>
<dbReference type="PROSITE" id="PS00178">
    <property type="entry name" value="AA_TRNA_LIGASE_I"/>
    <property type="match status" value="1"/>
</dbReference>
<accession>B8KYF2</accession>
<dbReference type="HOGENOM" id="CLU_001882_2_3_6"/>
<dbReference type="RefSeq" id="WP_009019391.1">
    <property type="nucleotide sequence ID" value="NZ_DS999411.1"/>
</dbReference>
<dbReference type="GO" id="GO:0004819">
    <property type="term" value="F:glutamine-tRNA ligase activity"/>
    <property type="evidence" value="ECO:0007669"/>
    <property type="project" value="UniProtKB-UniRule"/>
</dbReference>
<dbReference type="EMBL" id="DS999411">
    <property type="protein sequence ID" value="EED34643.1"/>
    <property type="molecule type" value="Genomic_DNA"/>
</dbReference>
<dbReference type="OrthoDB" id="9801560at2"/>
<dbReference type="InterPro" id="IPR004514">
    <property type="entry name" value="Gln-tRNA-synth"/>
</dbReference>
<dbReference type="Proteomes" id="UP000004699">
    <property type="component" value="Unassembled WGS sequence"/>
</dbReference>
<comment type="subcellular location">
    <subcellularLocation>
        <location evidence="9">Cytoplasm</location>
    </subcellularLocation>
</comment>
<dbReference type="GO" id="GO:0006424">
    <property type="term" value="P:glutamyl-tRNA aminoacylation"/>
    <property type="evidence" value="ECO:0007669"/>
    <property type="project" value="UniProtKB-UniRule"/>
</dbReference>
<comment type="catalytic activity">
    <reaction evidence="8 9">
        <text>tRNA(Gln) + L-glutamine + ATP = L-glutaminyl-tRNA(Gln) + AMP + diphosphate</text>
        <dbReference type="Rhea" id="RHEA:20121"/>
        <dbReference type="Rhea" id="RHEA-COMP:9662"/>
        <dbReference type="Rhea" id="RHEA-COMP:9681"/>
        <dbReference type="ChEBI" id="CHEBI:30616"/>
        <dbReference type="ChEBI" id="CHEBI:33019"/>
        <dbReference type="ChEBI" id="CHEBI:58359"/>
        <dbReference type="ChEBI" id="CHEBI:78442"/>
        <dbReference type="ChEBI" id="CHEBI:78521"/>
        <dbReference type="ChEBI" id="CHEBI:456215"/>
        <dbReference type="EC" id="6.1.1.18"/>
    </reaction>
</comment>
<dbReference type="eggNOG" id="COG0008">
    <property type="taxonomic scope" value="Bacteria"/>
</dbReference>
<feature type="short sequence motif" description="'KMSKS' region" evidence="9">
    <location>
        <begin position="265"/>
        <end position="269"/>
    </location>
</feature>
<dbReference type="InterPro" id="IPR020056">
    <property type="entry name" value="Rbsml_bL25/Gln-tRNA_synth_N"/>
</dbReference>
<reference evidence="15" key="1">
    <citation type="journal article" date="2013" name="BMC Microbiol.">
        <title>Taxonomy and evolution of bacteriochlorophyll a-containing members of the OM60/NOR5 clade of marine gammaproteobacteria: description of Luminiphilus syltensis gen. nov., sp. nov., reclassification of Haliea rubra as Pseudohaliea rubra gen. nov., comb. nov., and emendation of Chromatocurvus halotolerans.</title>
        <authorList>
            <person name="Spring S."/>
            <person name="Riedel T."/>
            <person name="Sproer C."/>
            <person name="Yan S."/>
            <person name="Harder J."/>
            <person name="Fuchs B.M."/>
        </authorList>
    </citation>
    <scope>NUCLEOTIDE SEQUENCE [LARGE SCALE GENOMIC DNA]</scope>
    <source>
        <strain evidence="15">NOR51-B</strain>
    </source>
</reference>
<feature type="binding site" evidence="9">
    <location>
        <begin position="32"/>
        <end position="34"/>
    </location>
    <ligand>
        <name>ATP</name>
        <dbReference type="ChEBI" id="CHEBI:30616"/>
    </ligand>
</feature>
<dbReference type="AlphaFoldDB" id="B8KYF2"/>
<evidence type="ECO:0000313" key="15">
    <source>
        <dbReference type="Proteomes" id="UP000004699"/>
    </source>
</evidence>
<evidence type="ECO:0000256" key="8">
    <source>
        <dbReference type="ARBA" id="ARBA00048270"/>
    </source>
</evidence>
<name>B8KYF2_9GAMM</name>
<dbReference type="InterPro" id="IPR022861">
    <property type="entry name" value="Gln_tRNA_ligase_bac"/>
</dbReference>
<dbReference type="FunFam" id="3.40.50.620:FF:000037">
    <property type="entry name" value="Glutamine--tRNA ligase cytoplasmic"/>
    <property type="match status" value="1"/>
</dbReference>
<dbReference type="NCBIfam" id="NF011291">
    <property type="entry name" value="PRK14703.1"/>
    <property type="match status" value="1"/>
</dbReference>
<dbReference type="InterPro" id="IPR049437">
    <property type="entry name" value="tRNA-synt_1c_C2"/>
</dbReference>
<comment type="similarity">
    <text evidence="1 9 10">Belongs to the class-I aminoacyl-tRNA synthetase family.</text>
</comment>
<feature type="binding site" evidence="9">
    <location>
        <begin position="258"/>
        <end position="259"/>
    </location>
    <ligand>
        <name>ATP</name>
        <dbReference type="ChEBI" id="CHEBI:30616"/>
    </ligand>
</feature>
<keyword evidence="7 9" id="KW-0030">Aminoacyl-tRNA synthetase</keyword>
<keyword evidence="15" id="KW-1185">Reference proteome</keyword>
<dbReference type="SUPFAM" id="SSF50715">
    <property type="entry name" value="Ribosomal protein L25-like"/>
    <property type="match status" value="1"/>
</dbReference>
<evidence type="ECO:0000259" key="12">
    <source>
        <dbReference type="Pfam" id="PF03950"/>
    </source>
</evidence>
<dbReference type="InterPro" id="IPR001412">
    <property type="entry name" value="aa-tRNA-synth_I_CS"/>
</dbReference>
<feature type="binding site" evidence="9">
    <location>
        <position position="64"/>
    </location>
    <ligand>
        <name>L-glutamine</name>
        <dbReference type="ChEBI" id="CHEBI:58359"/>
    </ligand>
</feature>
<dbReference type="Gene3D" id="2.40.240.10">
    <property type="entry name" value="Ribosomal Protein L25, Chain P"/>
    <property type="match status" value="2"/>
</dbReference>
<evidence type="ECO:0000256" key="1">
    <source>
        <dbReference type="ARBA" id="ARBA00005594"/>
    </source>
</evidence>
<keyword evidence="6 9" id="KW-0648">Protein biosynthesis</keyword>
<dbReference type="InterPro" id="IPR011035">
    <property type="entry name" value="Ribosomal_bL25/Gln-tRNA_synth"/>
</dbReference>
<comment type="caution">
    <text evidence="9">Lacks conserved residue(s) required for the propagation of feature annotation.</text>
</comment>
<evidence type="ECO:0000313" key="14">
    <source>
        <dbReference type="EMBL" id="EED34643.1"/>
    </source>
</evidence>